<organism evidence="1 2">
    <name type="scientific">Kaistia nematophila</name>
    <dbReference type="NCBI Taxonomy" id="2994654"/>
    <lineage>
        <taxon>Bacteria</taxon>
        <taxon>Pseudomonadati</taxon>
        <taxon>Pseudomonadota</taxon>
        <taxon>Alphaproteobacteria</taxon>
        <taxon>Hyphomicrobiales</taxon>
        <taxon>Kaistiaceae</taxon>
        <taxon>Kaistia</taxon>
    </lineage>
</organism>
<keyword evidence="2" id="KW-1185">Reference proteome</keyword>
<accession>A0A9X3DZY8</accession>
<proteinExistence type="predicted"/>
<dbReference type="AlphaFoldDB" id="A0A9X3DZY8"/>
<gene>
    <name evidence="1" type="ORF">OSH07_05935</name>
</gene>
<reference evidence="1" key="1">
    <citation type="submission" date="2022-11" db="EMBL/GenBank/DDBJ databases">
        <title>Biodiversity and phylogenetic relationships of bacteria.</title>
        <authorList>
            <person name="Machado R.A.R."/>
            <person name="Bhat A."/>
            <person name="Loulou A."/>
            <person name="Kallel S."/>
        </authorList>
    </citation>
    <scope>NUCLEOTIDE SEQUENCE</scope>
    <source>
        <strain evidence="1">K-TC2</strain>
    </source>
</reference>
<dbReference type="PANTHER" id="PTHR35175">
    <property type="entry name" value="DUF1289 DOMAIN-CONTAINING PROTEIN"/>
    <property type="match status" value="1"/>
</dbReference>
<name>A0A9X3DZY8_9HYPH</name>
<dbReference type="InterPro" id="IPR010710">
    <property type="entry name" value="DUF1289"/>
</dbReference>
<dbReference type="RefSeq" id="WP_266337692.1">
    <property type="nucleotide sequence ID" value="NZ_JAPKNK010000002.1"/>
</dbReference>
<sequence length="58" mass="6606">MISPCISVCVLDPQSELCEGCGRSLDEISQWSRMTEDERRAVMERLADRPERHARADA</sequence>
<evidence type="ECO:0000313" key="1">
    <source>
        <dbReference type="EMBL" id="MCX5568724.1"/>
    </source>
</evidence>
<dbReference type="Pfam" id="PF06945">
    <property type="entry name" value="DUF1289"/>
    <property type="match status" value="1"/>
</dbReference>
<dbReference type="PANTHER" id="PTHR35175:SF2">
    <property type="entry name" value="DUF1289 DOMAIN-CONTAINING PROTEIN"/>
    <property type="match status" value="1"/>
</dbReference>
<dbReference type="Proteomes" id="UP001144805">
    <property type="component" value="Unassembled WGS sequence"/>
</dbReference>
<comment type="caution">
    <text evidence="1">The sequence shown here is derived from an EMBL/GenBank/DDBJ whole genome shotgun (WGS) entry which is preliminary data.</text>
</comment>
<dbReference type="EMBL" id="JAPKNK010000002">
    <property type="protein sequence ID" value="MCX5568724.1"/>
    <property type="molecule type" value="Genomic_DNA"/>
</dbReference>
<evidence type="ECO:0000313" key="2">
    <source>
        <dbReference type="Proteomes" id="UP001144805"/>
    </source>
</evidence>
<protein>
    <submittedName>
        <fullName evidence="1">DUF1289 domain-containing protein</fullName>
    </submittedName>
</protein>